<keyword evidence="2" id="KW-1185">Reference proteome</keyword>
<gene>
    <name evidence="1" type="ORF">LTR37_003629</name>
</gene>
<protein>
    <submittedName>
        <fullName evidence="1">Uncharacterized protein</fullName>
    </submittedName>
</protein>
<sequence length="187" mass="21822">MGGWLRRWKGHVNNVLYNRYAETGRIEWVLNYARYIDRANAGRWNDLMSPKGDGLILRKITTEFKFLMGSRQPMKYPDHITVYHKLATQPQPGGDAFPFEVVILSELHQRIAARVSEDCVLYDYRLGKKTSFKPFTTEVLQETWRLQQEAKRVNSERVEGLLDRVRKLETESWDREGAVEDMGSAGR</sequence>
<reference evidence="1" key="1">
    <citation type="submission" date="2023-07" db="EMBL/GenBank/DDBJ databases">
        <title>Black Yeasts Isolated from many extreme environments.</title>
        <authorList>
            <person name="Coleine C."/>
            <person name="Stajich J.E."/>
            <person name="Selbmann L."/>
        </authorList>
    </citation>
    <scope>NUCLEOTIDE SEQUENCE</scope>
    <source>
        <strain evidence="1">CCFEE 5714</strain>
    </source>
</reference>
<proteinExistence type="predicted"/>
<comment type="caution">
    <text evidence="1">The sequence shown here is derived from an EMBL/GenBank/DDBJ whole genome shotgun (WGS) entry which is preliminary data.</text>
</comment>
<dbReference type="Proteomes" id="UP001281147">
    <property type="component" value="Unassembled WGS sequence"/>
</dbReference>
<name>A0ACC3NP21_9PEZI</name>
<evidence type="ECO:0000313" key="1">
    <source>
        <dbReference type="EMBL" id="KAK3720580.1"/>
    </source>
</evidence>
<accession>A0ACC3NP21</accession>
<dbReference type="EMBL" id="JAUTXU010000021">
    <property type="protein sequence ID" value="KAK3720580.1"/>
    <property type="molecule type" value="Genomic_DNA"/>
</dbReference>
<organism evidence="1 2">
    <name type="scientific">Vermiconidia calcicola</name>
    <dbReference type="NCBI Taxonomy" id="1690605"/>
    <lineage>
        <taxon>Eukaryota</taxon>
        <taxon>Fungi</taxon>
        <taxon>Dikarya</taxon>
        <taxon>Ascomycota</taxon>
        <taxon>Pezizomycotina</taxon>
        <taxon>Dothideomycetes</taxon>
        <taxon>Dothideomycetidae</taxon>
        <taxon>Mycosphaerellales</taxon>
        <taxon>Extremaceae</taxon>
        <taxon>Vermiconidia</taxon>
    </lineage>
</organism>
<evidence type="ECO:0000313" key="2">
    <source>
        <dbReference type="Proteomes" id="UP001281147"/>
    </source>
</evidence>